<evidence type="ECO:0000259" key="5">
    <source>
        <dbReference type="PROSITE" id="PS50977"/>
    </source>
</evidence>
<keyword evidence="3" id="KW-0804">Transcription</keyword>
<evidence type="ECO:0000256" key="4">
    <source>
        <dbReference type="PROSITE-ProRule" id="PRU00335"/>
    </source>
</evidence>
<keyword evidence="2 4" id="KW-0238">DNA-binding</keyword>
<dbReference type="PANTHER" id="PTHR30055">
    <property type="entry name" value="HTH-TYPE TRANSCRIPTIONAL REGULATOR RUTR"/>
    <property type="match status" value="1"/>
</dbReference>
<keyword evidence="1" id="KW-0805">Transcription regulation</keyword>
<dbReference type="InterPro" id="IPR001647">
    <property type="entry name" value="HTH_TetR"/>
</dbReference>
<dbReference type="PANTHER" id="PTHR30055:SF151">
    <property type="entry name" value="TRANSCRIPTIONAL REGULATORY PROTEIN"/>
    <property type="match status" value="1"/>
</dbReference>
<accession>A0ABN3QXK1</accession>
<comment type="caution">
    <text evidence="6">The sequence shown here is derived from an EMBL/GenBank/DDBJ whole genome shotgun (WGS) entry which is preliminary data.</text>
</comment>
<dbReference type="Gene3D" id="1.10.357.10">
    <property type="entry name" value="Tetracycline Repressor, domain 2"/>
    <property type="match status" value="1"/>
</dbReference>
<dbReference type="Proteomes" id="UP001500151">
    <property type="component" value="Unassembled WGS sequence"/>
</dbReference>
<evidence type="ECO:0000256" key="1">
    <source>
        <dbReference type="ARBA" id="ARBA00023015"/>
    </source>
</evidence>
<evidence type="ECO:0000256" key="2">
    <source>
        <dbReference type="ARBA" id="ARBA00023125"/>
    </source>
</evidence>
<feature type="DNA-binding region" description="H-T-H motif" evidence="4">
    <location>
        <begin position="157"/>
        <end position="176"/>
    </location>
</feature>
<sequence length="361" mass="39405">MIARTAMESDRPTQPTDVTTWMASVSFLVLRLSSNFFRDGCRGVPALPFLAVAAGTGADKAMPRFLLGWGRADTASKLFTAYGNSLQRTGLRVRCEVVNGMAKGNGRMDPARALALLWRIEQEPTRPSRGPRQGLTVDRIVRTAISIADAEGLGALSMRKVAEPLGVSAMSLYTYVPGRAELVNCMLDDVLGEAPSLRDADGWRAALERYARGGMDIARRHPWVPPLVSSRMLMGPNETAMWDGVLGALAGVGLDEREMLCVVHLVNGYVRGAAQQSADADHDVRRAGLSYDEWYEKTGPLLERMISAERFPDLTKVWRAGVFEEPGEGLGSDGGFEYGLQRVLDGIEERIARRAAERPAP</sequence>
<evidence type="ECO:0000313" key="7">
    <source>
        <dbReference type="Proteomes" id="UP001500151"/>
    </source>
</evidence>
<dbReference type="InterPro" id="IPR036271">
    <property type="entry name" value="Tet_transcr_reg_TetR-rel_C_sf"/>
</dbReference>
<protein>
    <recommendedName>
        <fullName evidence="5">HTH tetR-type domain-containing protein</fullName>
    </recommendedName>
</protein>
<reference evidence="6 7" key="1">
    <citation type="journal article" date="2019" name="Int. J. Syst. Evol. Microbiol.">
        <title>The Global Catalogue of Microorganisms (GCM) 10K type strain sequencing project: providing services to taxonomists for standard genome sequencing and annotation.</title>
        <authorList>
            <consortium name="The Broad Institute Genomics Platform"/>
            <consortium name="The Broad Institute Genome Sequencing Center for Infectious Disease"/>
            <person name="Wu L."/>
            <person name="Ma J."/>
        </authorList>
    </citation>
    <scope>NUCLEOTIDE SEQUENCE [LARGE SCALE GENOMIC DNA]</scope>
    <source>
        <strain evidence="6 7">JCM 4524</strain>
    </source>
</reference>
<name>A0ABN3QXK1_9ACTN</name>
<dbReference type="SUPFAM" id="SSF46689">
    <property type="entry name" value="Homeodomain-like"/>
    <property type="match status" value="1"/>
</dbReference>
<dbReference type="EMBL" id="BAAASJ010000034">
    <property type="protein sequence ID" value="GAA2637913.1"/>
    <property type="molecule type" value="Genomic_DNA"/>
</dbReference>
<gene>
    <name evidence="6" type="ORF">GCM10010307_35870</name>
</gene>
<evidence type="ECO:0000256" key="3">
    <source>
        <dbReference type="ARBA" id="ARBA00023163"/>
    </source>
</evidence>
<dbReference type="SUPFAM" id="SSF48498">
    <property type="entry name" value="Tetracyclin repressor-like, C-terminal domain"/>
    <property type="match status" value="1"/>
</dbReference>
<dbReference type="Gene3D" id="1.10.10.60">
    <property type="entry name" value="Homeodomain-like"/>
    <property type="match status" value="1"/>
</dbReference>
<dbReference type="InterPro" id="IPR050109">
    <property type="entry name" value="HTH-type_TetR-like_transc_reg"/>
</dbReference>
<dbReference type="InterPro" id="IPR009057">
    <property type="entry name" value="Homeodomain-like_sf"/>
</dbReference>
<feature type="domain" description="HTH tetR-type" evidence="5">
    <location>
        <begin position="134"/>
        <end position="194"/>
    </location>
</feature>
<dbReference type="Pfam" id="PF02909">
    <property type="entry name" value="TetR_C_1"/>
    <property type="match status" value="1"/>
</dbReference>
<dbReference type="InterPro" id="IPR004111">
    <property type="entry name" value="Repressor_TetR_C"/>
</dbReference>
<dbReference type="PROSITE" id="PS50977">
    <property type="entry name" value="HTH_TETR_2"/>
    <property type="match status" value="1"/>
</dbReference>
<evidence type="ECO:0000313" key="6">
    <source>
        <dbReference type="EMBL" id="GAA2637913.1"/>
    </source>
</evidence>
<proteinExistence type="predicted"/>
<organism evidence="6 7">
    <name type="scientific">Streptomyces vastus</name>
    <dbReference type="NCBI Taxonomy" id="285451"/>
    <lineage>
        <taxon>Bacteria</taxon>
        <taxon>Bacillati</taxon>
        <taxon>Actinomycetota</taxon>
        <taxon>Actinomycetes</taxon>
        <taxon>Kitasatosporales</taxon>
        <taxon>Streptomycetaceae</taxon>
        <taxon>Streptomyces</taxon>
    </lineage>
</organism>
<keyword evidence="7" id="KW-1185">Reference proteome</keyword>